<organism evidence="4 5">
    <name type="scientific">Lysobacter firmicutimachus</name>
    <dbReference type="NCBI Taxonomy" id="1792846"/>
    <lineage>
        <taxon>Bacteria</taxon>
        <taxon>Pseudomonadati</taxon>
        <taxon>Pseudomonadota</taxon>
        <taxon>Gammaproteobacteria</taxon>
        <taxon>Lysobacterales</taxon>
        <taxon>Lysobacteraceae</taxon>
        <taxon>Lysobacter</taxon>
    </lineage>
</organism>
<feature type="compositionally biased region" description="Polar residues" evidence="2">
    <location>
        <begin position="44"/>
        <end position="53"/>
    </location>
</feature>
<dbReference type="RefSeq" id="WP_336130761.1">
    <property type="nucleotide sequence ID" value="NZ_JBANDL010000002.1"/>
</dbReference>
<proteinExistence type="inferred from homology"/>
<evidence type="ECO:0000313" key="5">
    <source>
        <dbReference type="Proteomes" id="UP001387215"/>
    </source>
</evidence>
<dbReference type="Pfam" id="PF07411">
    <property type="entry name" value="DUF1508"/>
    <property type="match status" value="1"/>
</dbReference>
<protein>
    <submittedName>
        <fullName evidence="4">DUF1508 domain-containing protein</fullName>
    </submittedName>
</protein>
<comment type="similarity">
    <text evidence="1">Belongs to the UPF0339 family. Duplicated subfamily.</text>
</comment>
<evidence type="ECO:0000256" key="2">
    <source>
        <dbReference type="SAM" id="MobiDB-lite"/>
    </source>
</evidence>
<dbReference type="SUPFAM" id="SSF160113">
    <property type="entry name" value="YegP-like"/>
    <property type="match status" value="1"/>
</dbReference>
<accession>A0ABU8CXE3</accession>
<dbReference type="InterPro" id="IPR036913">
    <property type="entry name" value="YegP-like_sf"/>
</dbReference>
<dbReference type="Proteomes" id="UP001387215">
    <property type="component" value="Unassembled WGS sequence"/>
</dbReference>
<reference evidence="4 5" key="1">
    <citation type="submission" date="2024-02" db="EMBL/GenBank/DDBJ databases">
        <title>Lysobacter Genome Sequencing and Mining.</title>
        <authorList>
            <person name="Bierman J."/>
            <person name="Walker M.C."/>
        </authorList>
    </citation>
    <scope>NUCLEOTIDE SEQUENCE [LARGE SCALE GENOMIC DNA]</scope>
    <source>
        <strain evidence="4 5">PB6250</strain>
    </source>
</reference>
<dbReference type="EMBL" id="JBANDL010000002">
    <property type="protein sequence ID" value="MEI2453444.1"/>
    <property type="molecule type" value="Genomic_DNA"/>
</dbReference>
<gene>
    <name evidence="4" type="ORF">V2J18_02005</name>
</gene>
<dbReference type="InterPro" id="IPR010879">
    <property type="entry name" value="DUF1508"/>
</dbReference>
<feature type="compositionally biased region" description="Basic and acidic residues" evidence="2">
    <location>
        <begin position="34"/>
        <end position="43"/>
    </location>
</feature>
<feature type="domain" description="DUF1508" evidence="3">
    <location>
        <begin position="1"/>
        <end position="38"/>
    </location>
</feature>
<feature type="region of interest" description="Disordered" evidence="2">
    <location>
        <begin position="1"/>
        <end position="63"/>
    </location>
</feature>
<evidence type="ECO:0000256" key="1">
    <source>
        <dbReference type="ARBA" id="ARBA00007576"/>
    </source>
</evidence>
<keyword evidence="5" id="KW-1185">Reference proteome</keyword>
<evidence type="ECO:0000259" key="3">
    <source>
        <dbReference type="Pfam" id="PF07411"/>
    </source>
</evidence>
<sequence length="82" mass="8993">MKAANRETIPANELYGAKRGAENGIESAKQNSALDERYGRKDSINGSRGSTLNARRPNGRNPQALFERGFAVVAAFRKVNEK</sequence>
<evidence type="ECO:0000313" key="4">
    <source>
        <dbReference type="EMBL" id="MEI2453444.1"/>
    </source>
</evidence>
<dbReference type="Gene3D" id="2.30.29.80">
    <property type="match status" value="1"/>
</dbReference>
<comment type="caution">
    <text evidence="4">The sequence shown here is derived from an EMBL/GenBank/DDBJ whole genome shotgun (WGS) entry which is preliminary data.</text>
</comment>
<name>A0ABU8CXE3_9GAMM</name>